<keyword evidence="3" id="KW-1185">Reference proteome</keyword>
<protein>
    <recommendedName>
        <fullName evidence="4">Pentatricopeptide repeat domain-containing protein</fullName>
    </recommendedName>
</protein>
<feature type="region of interest" description="Disordered" evidence="1">
    <location>
        <begin position="68"/>
        <end position="96"/>
    </location>
</feature>
<dbReference type="EMBL" id="CAOQHR010000011">
    <property type="protein sequence ID" value="CAI6340808.1"/>
    <property type="molecule type" value="Genomic_DNA"/>
</dbReference>
<evidence type="ECO:0000313" key="3">
    <source>
        <dbReference type="Proteomes" id="UP001152607"/>
    </source>
</evidence>
<reference evidence="2" key="1">
    <citation type="submission" date="2023-01" db="EMBL/GenBank/DDBJ databases">
        <authorList>
            <person name="Van Ghelder C."/>
            <person name="Rancurel C."/>
        </authorList>
    </citation>
    <scope>NUCLEOTIDE SEQUENCE</scope>
    <source>
        <strain evidence="2">CNCM I-4278</strain>
    </source>
</reference>
<name>A0A9W4UPZ3_9PLEO</name>
<evidence type="ECO:0000256" key="1">
    <source>
        <dbReference type="SAM" id="MobiDB-lite"/>
    </source>
</evidence>
<gene>
    <name evidence="2" type="ORF">PDIGIT_LOCUS13993</name>
</gene>
<organism evidence="2 3">
    <name type="scientific">Periconia digitata</name>
    <dbReference type="NCBI Taxonomy" id="1303443"/>
    <lineage>
        <taxon>Eukaryota</taxon>
        <taxon>Fungi</taxon>
        <taxon>Dikarya</taxon>
        <taxon>Ascomycota</taxon>
        <taxon>Pezizomycotina</taxon>
        <taxon>Dothideomycetes</taxon>
        <taxon>Pleosporomycetidae</taxon>
        <taxon>Pleosporales</taxon>
        <taxon>Massarineae</taxon>
        <taxon>Periconiaceae</taxon>
        <taxon>Periconia</taxon>
    </lineage>
</organism>
<sequence length="805" mass="91420">MPPALDRLLASPSALRLLRAAINASEPPTAYLGTVPTSCCSCRTHSRRAYQIPRRKTTPLVNWTRFSKNEPQQNVKRKPSRILGLDSSSSHDQKPDNVRAWAEHLQLKARLEGKDGIRQVWAAREGVFDLPTSDTPDADYLWATFFRVPDLVLPTILHAAEVRRKTGQLHPRLYELCMNYWLQWKRYLDQARDYHHQLLFHLQLRKLPLKSIARHGRQHFTSESYAALMDIYRTSNEKDVYDEVVPILCARGSVRTAQQWHTLCTRRGDLPSPRVAEQRAIQALIAAVSDVSDPEAHFVSLYAGHPKMNSDLLQRLKGRETAPVRFDDSVCSKLFATRSFSVENVISGLAMVGVNEIGPLAVRAMATTAESNTLILQSFEALKASGIALQGSTFSVALEKFASDGRWHLVHSMLQSDQHVDVYDNMDLQKELLDFYLKKQDWAQVHRTLAIMSLFHADMGTESWNLLLQAQVSQFEPDQILHTLQIMREKDVVVYTSTLVALKSLLRPRRPTRKPGRSPHGKFDDLRFVTRVFLMISDAKIGNIMPEMWRELIKRYGITGRLRELRRLLIILLSSYALRQGKHEIHTVHRLLPGGLQQGLIVWGFRQALLPNAPWEQSMLAAAASKKWYRRRFVQKGILHHLDWSIGLKTVVEFRDMGLVVHPHNVVKALQIVFINLFGRGHSKKRENVRMSQANQISYPTYVRKVNEIWGEPLLVEPRFYGRSKVHGLMWHPQLPRSLLRKYIRVDGPWNTRAGYGYGGGGGEAGKDLCASATALLRHPSRPAKTDVGVEERPGGASTASAGKT</sequence>
<dbReference type="Proteomes" id="UP001152607">
    <property type="component" value="Unassembled WGS sequence"/>
</dbReference>
<dbReference type="AlphaFoldDB" id="A0A9W4UPZ3"/>
<dbReference type="OrthoDB" id="5366531at2759"/>
<comment type="caution">
    <text evidence="2">The sequence shown here is derived from an EMBL/GenBank/DDBJ whole genome shotgun (WGS) entry which is preliminary data.</text>
</comment>
<feature type="compositionally biased region" description="Basic and acidic residues" evidence="1">
    <location>
        <begin position="784"/>
        <end position="794"/>
    </location>
</feature>
<feature type="region of interest" description="Disordered" evidence="1">
    <location>
        <begin position="780"/>
        <end position="805"/>
    </location>
</feature>
<evidence type="ECO:0008006" key="4">
    <source>
        <dbReference type="Google" id="ProtNLM"/>
    </source>
</evidence>
<evidence type="ECO:0000313" key="2">
    <source>
        <dbReference type="EMBL" id="CAI6340808.1"/>
    </source>
</evidence>
<accession>A0A9W4UPZ3</accession>
<proteinExistence type="predicted"/>